<feature type="domain" description="Integrase catalytic" evidence="2">
    <location>
        <begin position="186"/>
        <end position="346"/>
    </location>
</feature>
<name>A0ABM5L3Y5_DIAVI</name>
<accession>A0ABM5L3Y5</accession>
<dbReference type="EC" id="2.7.7.49" evidence="1"/>
<evidence type="ECO:0000256" key="1">
    <source>
        <dbReference type="ARBA" id="ARBA00012493"/>
    </source>
</evidence>
<dbReference type="PANTHER" id="PTHR37984">
    <property type="entry name" value="PROTEIN CBG26694"/>
    <property type="match status" value="1"/>
</dbReference>
<organism evidence="3 4">
    <name type="scientific">Diabrotica virgifera virgifera</name>
    <name type="common">western corn rootworm</name>
    <dbReference type="NCBI Taxonomy" id="50390"/>
    <lineage>
        <taxon>Eukaryota</taxon>
        <taxon>Metazoa</taxon>
        <taxon>Ecdysozoa</taxon>
        <taxon>Arthropoda</taxon>
        <taxon>Hexapoda</taxon>
        <taxon>Insecta</taxon>
        <taxon>Pterygota</taxon>
        <taxon>Neoptera</taxon>
        <taxon>Endopterygota</taxon>
        <taxon>Coleoptera</taxon>
        <taxon>Polyphaga</taxon>
        <taxon>Cucujiformia</taxon>
        <taxon>Chrysomeloidea</taxon>
        <taxon>Chrysomelidae</taxon>
        <taxon>Galerucinae</taxon>
        <taxon>Diabroticina</taxon>
        <taxon>Diabroticites</taxon>
        <taxon>Diabrotica</taxon>
    </lineage>
</organism>
<dbReference type="PROSITE" id="PS50994">
    <property type="entry name" value="INTEGRASE"/>
    <property type="match status" value="1"/>
</dbReference>
<dbReference type="Pfam" id="PF00665">
    <property type="entry name" value="rve"/>
    <property type="match status" value="1"/>
</dbReference>
<protein>
    <recommendedName>
        <fullName evidence="1">RNA-directed DNA polymerase</fullName>
        <ecNumber evidence="1">2.7.7.49</ecNumber>
    </recommendedName>
</protein>
<dbReference type="InterPro" id="IPR041588">
    <property type="entry name" value="Integrase_H2C2"/>
</dbReference>
<dbReference type="RefSeq" id="XP_050517143.1">
    <property type="nucleotide sequence ID" value="XM_050661186.1"/>
</dbReference>
<dbReference type="GeneID" id="126891858"/>
<keyword evidence="4" id="KW-1185">Reference proteome</keyword>
<dbReference type="PANTHER" id="PTHR37984:SF7">
    <property type="entry name" value="INTEGRASE CATALYTIC DOMAIN-CONTAINING PROTEIN"/>
    <property type="match status" value="1"/>
</dbReference>
<dbReference type="InterPro" id="IPR001584">
    <property type="entry name" value="Integrase_cat-core"/>
</dbReference>
<proteinExistence type="predicted"/>
<dbReference type="Pfam" id="PF17921">
    <property type="entry name" value="Integrase_H2C2"/>
    <property type="match status" value="1"/>
</dbReference>
<reference evidence="3" key="1">
    <citation type="submission" date="2025-05" db="UniProtKB">
        <authorList>
            <consortium name="EnsemblMetazoa"/>
        </authorList>
    </citation>
    <scope>IDENTIFICATION</scope>
</reference>
<dbReference type="SUPFAM" id="SSF53098">
    <property type="entry name" value="Ribonuclease H-like"/>
    <property type="match status" value="1"/>
</dbReference>
<sequence length="494" mass="56289">MLLKLLKYDLTFEYVPGPKMFMADFLSRNFLKNTACEDKTLLEVVHCMSVDSHISDNRLAQIKLETAKDKNLKTFLDWYSVGFPKNNTNIESHELKNLYKLRDNITIQHGILYLGLKVIVPKSLRREMLDIIHTGHYGINKSKNRARSVLYWPGMSNDIVKVVQSCSICEKFNISNSKEPLIPHQVPDLPFNKVGVDLFQFGNKDYLVLVDYYSRWLEIKELRNKTSESVISVLKEIFSLFGIPSVMISDNMPFSSYRLKVFAKEWGINIITSSPMYPKSNGLAEKGVGIAKRLMKKCAENNEDVNLALLAYRNTPITGMNYSPSQMLMSRVLRDKLPCNTKLLKPKLCTNVSKQILASKANSKLSYDQTAISRKKFETGNNVLVQDGRSKLWSPAKIVQPCQVPRSYVIQKSDGRFLRRNTFQLRKSHNDVVVNPKCDVPLLEGIPRPSLPVSNIHNNIAKTVQPSNNETGSPPTNKFGRTIRKPAYLKDYCT</sequence>
<dbReference type="Gene3D" id="1.10.340.70">
    <property type="match status" value="1"/>
</dbReference>
<dbReference type="Gene3D" id="3.30.420.10">
    <property type="entry name" value="Ribonuclease H-like superfamily/Ribonuclease H"/>
    <property type="match status" value="1"/>
</dbReference>
<dbReference type="InterPro" id="IPR036397">
    <property type="entry name" value="RNaseH_sf"/>
</dbReference>
<dbReference type="Proteomes" id="UP001652700">
    <property type="component" value="Unplaced"/>
</dbReference>
<dbReference type="InterPro" id="IPR050951">
    <property type="entry name" value="Retrovirus_Pol_polyprotein"/>
</dbReference>
<dbReference type="EnsemblMetazoa" id="XM_050661186.1">
    <property type="protein sequence ID" value="XP_050517143.1"/>
    <property type="gene ID" value="LOC126891858"/>
</dbReference>
<evidence type="ECO:0000313" key="3">
    <source>
        <dbReference type="EnsemblMetazoa" id="XP_050517143.1"/>
    </source>
</evidence>
<dbReference type="InterPro" id="IPR012337">
    <property type="entry name" value="RNaseH-like_sf"/>
</dbReference>
<evidence type="ECO:0000259" key="2">
    <source>
        <dbReference type="PROSITE" id="PS50994"/>
    </source>
</evidence>
<evidence type="ECO:0000313" key="4">
    <source>
        <dbReference type="Proteomes" id="UP001652700"/>
    </source>
</evidence>